<gene>
    <name evidence="1" type="ORF">GCM10008025_04650</name>
</gene>
<keyword evidence="2" id="KW-1185">Reference proteome</keyword>
<proteinExistence type="predicted"/>
<comment type="caution">
    <text evidence="1">The sequence shown here is derived from an EMBL/GenBank/DDBJ whole genome shotgun (WGS) entry which is preliminary data.</text>
</comment>
<reference evidence="1" key="1">
    <citation type="journal article" date="2014" name="Int. J. Syst. Evol. Microbiol.">
        <title>Complete genome sequence of Corynebacterium casei LMG S-19264T (=DSM 44701T), isolated from a smear-ripened cheese.</title>
        <authorList>
            <consortium name="US DOE Joint Genome Institute (JGI-PGF)"/>
            <person name="Walter F."/>
            <person name="Albersmeier A."/>
            <person name="Kalinowski J."/>
            <person name="Ruckert C."/>
        </authorList>
    </citation>
    <scope>NUCLEOTIDE SEQUENCE</scope>
    <source>
        <strain evidence="1">CGMCC 1.12408</strain>
    </source>
</reference>
<evidence type="ECO:0000313" key="1">
    <source>
        <dbReference type="EMBL" id="GGA63873.1"/>
    </source>
</evidence>
<reference evidence="1" key="2">
    <citation type="submission" date="2020-09" db="EMBL/GenBank/DDBJ databases">
        <authorList>
            <person name="Sun Q."/>
            <person name="Zhou Y."/>
        </authorList>
    </citation>
    <scope>NUCLEOTIDE SEQUENCE</scope>
    <source>
        <strain evidence="1">CGMCC 1.12408</strain>
    </source>
</reference>
<dbReference type="EMBL" id="BMEY01000002">
    <property type="protein sequence ID" value="GGA63873.1"/>
    <property type="molecule type" value="Genomic_DNA"/>
</dbReference>
<sequence length="39" mass="4311">MGEVAKVWVKLAKVTPKVAKDSQILAKDYVNPQKQPSNT</sequence>
<dbReference type="Proteomes" id="UP000613512">
    <property type="component" value="Unassembled WGS sequence"/>
</dbReference>
<evidence type="ECO:0000313" key="2">
    <source>
        <dbReference type="Proteomes" id="UP000613512"/>
    </source>
</evidence>
<protein>
    <submittedName>
        <fullName evidence="1">Uncharacterized protein</fullName>
    </submittedName>
</protein>
<name>A0A916RRW7_9BACI</name>
<dbReference type="AlphaFoldDB" id="A0A916RRW7"/>
<accession>A0A916RRW7</accession>
<organism evidence="1 2">
    <name type="scientific">Ornithinibacillus halotolerans</name>
    <dbReference type="NCBI Taxonomy" id="1274357"/>
    <lineage>
        <taxon>Bacteria</taxon>
        <taxon>Bacillati</taxon>
        <taxon>Bacillota</taxon>
        <taxon>Bacilli</taxon>
        <taxon>Bacillales</taxon>
        <taxon>Bacillaceae</taxon>
        <taxon>Ornithinibacillus</taxon>
    </lineage>
</organism>